<feature type="region of interest" description="Disordered" evidence="1">
    <location>
        <begin position="1"/>
        <end position="25"/>
    </location>
</feature>
<feature type="compositionally biased region" description="Polar residues" evidence="1">
    <location>
        <begin position="1"/>
        <end position="11"/>
    </location>
</feature>
<gene>
    <name evidence="3" type="ORF">RM552_16780</name>
</gene>
<accession>A0ABU2ZWW8</accession>
<sequence length="386" mass="42222">MNTLQTQNILSSKAVGEPSNNGIRQSQLVDKPASNIASADDTYSASHQSDAVIAKVVSFSLKKNVGVSVGVPSTINTEKNLNERFDVEKGASSFEAGIDKITANVVSFVGKALHNLASQNYSEEQLNFYRNEAIKGVEVGIDQAKIELIGLADENTFDSIDQIKNAILQGVDRLSLDNIISNASATDTSNSNEAYNEIDITLSDYSRGSLSFDNVLIKSEVSASTKSNEKNFTTSSSGISFSINVAESKISSIQMKHEYELGQVDRLANLVNQTDALLDSFYRGSVEDSYAKSQLEGYSDEHLLRSAKAIVNSSTNLKNDLPESPKQVADYLSKYLGVIDSSKQILEDEQDFNQIINGLVNQMKDVQVPDLLQAINKFHSFNRKFD</sequence>
<dbReference type="RefSeq" id="WP_311370040.1">
    <property type="nucleotide sequence ID" value="NZ_JAVRHX010000008.1"/>
</dbReference>
<evidence type="ECO:0000256" key="1">
    <source>
        <dbReference type="SAM" id="MobiDB-lite"/>
    </source>
</evidence>
<evidence type="ECO:0000313" key="4">
    <source>
        <dbReference type="Proteomes" id="UP001253545"/>
    </source>
</evidence>
<dbReference type="InterPro" id="IPR041651">
    <property type="entry name" value="DUF5610"/>
</dbReference>
<keyword evidence="4" id="KW-1185">Reference proteome</keyword>
<dbReference type="Proteomes" id="UP001253545">
    <property type="component" value="Unassembled WGS sequence"/>
</dbReference>
<organism evidence="3 4">
    <name type="scientific">Glaciecola petra</name>
    <dbReference type="NCBI Taxonomy" id="3075602"/>
    <lineage>
        <taxon>Bacteria</taxon>
        <taxon>Pseudomonadati</taxon>
        <taxon>Pseudomonadota</taxon>
        <taxon>Gammaproteobacteria</taxon>
        <taxon>Alteromonadales</taxon>
        <taxon>Alteromonadaceae</taxon>
        <taxon>Glaciecola</taxon>
    </lineage>
</organism>
<proteinExistence type="predicted"/>
<evidence type="ECO:0000313" key="3">
    <source>
        <dbReference type="EMBL" id="MDT0596513.1"/>
    </source>
</evidence>
<name>A0ABU2ZWW8_9ALTE</name>
<comment type="caution">
    <text evidence="3">The sequence shown here is derived from an EMBL/GenBank/DDBJ whole genome shotgun (WGS) entry which is preliminary data.</text>
</comment>
<reference evidence="3 4" key="1">
    <citation type="submission" date="2023-09" db="EMBL/GenBank/DDBJ databases">
        <authorList>
            <person name="Rey-Velasco X."/>
        </authorList>
    </citation>
    <scope>NUCLEOTIDE SEQUENCE [LARGE SCALE GENOMIC DNA]</scope>
    <source>
        <strain evidence="3 4">P117</strain>
    </source>
</reference>
<dbReference type="EMBL" id="JAVRHX010000008">
    <property type="protein sequence ID" value="MDT0596513.1"/>
    <property type="molecule type" value="Genomic_DNA"/>
</dbReference>
<feature type="domain" description="DUF5610" evidence="2">
    <location>
        <begin position="93"/>
        <end position="173"/>
    </location>
</feature>
<protein>
    <submittedName>
        <fullName evidence="3">DUF5610 domain-containing protein</fullName>
    </submittedName>
</protein>
<dbReference type="Pfam" id="PF18433">
    <property type="entry name" value="DUF5610"/>
    <property type="match status" value="1"/>
</dbReference>
<evidence type="ECO:0000259" key="2">
    <source>
        <dbReference type="Pfam" id="PF18433"/>
    </source>
</evidence>